<gene>
    <name evidence="6 7" type="primary">def</name>
    <name evidence="7" type="ORF">H9804_06270</name>
</gene>
<evidence type="ECO:0000256" key="1">
    <source>
        <dbReference type="ARBA" id="ARBA00010759"/>
    </source>
</evidence>
<feature type="active site" evidence="6">
    <location>
        <position position="135"/>
    </location>
</feature>
<dbReference type="Pfam" id="PF01327">
    <property type="entry name" value="Pep_deformylase"/>
    <property type="match status" value="1"/>
</dbReference>
<dbReference type="Proteomes" id="UP000824176">
    <property type="component" value="Unassembled WGS sequence"/>
</dbReference>
<dbReference type="AlphaFoldDB" id="A0A9D2GVJ4"/>
<comment type="function">
    <text evidence="6">Removes the formyl group from the N-terminal Met of newly synthesized proteins. Requires at least a dipeptide for an efficient rate of reaction. N-terminal L-methionine is a prerequisite for activity but the enzyme has broad specificity at other positions.</text>
</comment>
<evidence type="ECO:0000313" key="8">
    <source>
        <dbReference type="Proteomes" id="UP000824176"/>
    </source>
</evidence>
<dbReference type="GO" id="GO:0046872">
    <property type="term" value="F:metal ion binding"/>
    <property type="evidence" value="ECO:0007669"/>
    <property type="project" value="UniProtKB-KW"/>
</dbReference>
<dbReference type="NCBIfam" id="TIGR00079">
    <property type="entry name" value="pept_deformyl"/>
    <property type="match status" value="1"/>
</dbReference>
<sequence>MILEIKTFPSEILREKSEPVTEFNEELHKLLDNMFETMYEAKGIGLAAPQVGVLKRLFVLDDLSGPNNKNPMEIINPEFLVKEGEILEEEGCLSIPGEYAYVKRFMNVKVKYQDRYGNEKVVEASDRLARILQHESDHLEGTLFIDRLTSTKRDTIKKHIKKRMHQGDYQVNE</sequence>
<evidence type="ECO:0000256" key="2">
    <source>
        <dbReference type="ARBA" id="ARBA00022723"/>
    </source>
</evidence>
<accession>A0A9D2GVJ4</accession>
<dbReference type="NCBIfam" id="NF001159">
    <property type="entry name" value="PRK00150.1-3"/>
    <property type="match status" value="1"/>
</dbReference>
<comment type="catalytic activity">
    <reaction evidence="6">
        <text>N-terminal N-formyl-L-methionyl-[peptide] + H2O = N-terminal L-methionyl-[peptide] + formate</text>
        <dbReference type="Rhea" id="RHEA:24420"/>
        <dbReference type="Rhea" id="RHEA-COMP:10639"/>
        <dbReference type="Rhea" id="RHEA-COMP:10640"/>
        <dbReference type="ChEBI" id="CHEBI:15377"/>
        <dbReference type="ChEBI" id="CHEBI:15740"/>
        <dbReference type="ChEBI" id="CHEBI:49298"/>
        <dbReference type="ChEBI" id="CHEBI:64731"/>
        <dbReference type="EC" id="3.5.1.88"/>
    </reaction>
</comment>
<keyword evidence="5 6" id="KW-0408">Iron</keyword>
<comment type="similarity">
    <text evidence="1 6">Belongs to the polypeptide deformylase family.</text>
</comment>
<dbReference type="GO" id="GO:0042586">
    <property type="term" value="F:peptide deformylase activity"/>
    <property type="evidence" value="ECO:0007669"/>
    <property type="project" value="UniProtKB-UniRule"/>
</dbReference>
<keyword evidence="4 6" id="KW-0648">Protein biosynthesis</keyword>
<dbReference type="EMBL" id="DXAQ01000097">
    <property type="protein sequence ID" value="HIZ89530.1"/>
    <property type="molecule type" value="Genomic_DNA"/>
</dbReference>
<dbReference type="InterPro" id="IPR023635">
    <property type="entry name" value="Peptide_deformylase"/>
</dbReference>
<keyword evidence="3 6" id="KW-0378">Hydrolase</keyword>
<dbReference type="PANTHER" id="PTHR10458">
    <property type="entry name" value="PEPTIDE DEFORMYLASE"/>
    <property type="match status" value="1"/>
</dbReference>
<reference evidence="7" key="1">
    <citation type="journal article" date="2021" name="PeerJ">
        <title>Extensive microbial diversity within the chicken gut microbiome revealed by metagenomics and culture.</title>
        <authorList>
            <person name="Gilroy R."/>
            <person name="Ravi A."/>
            <person name="Getino M."/>
            <person name="Pursley I."/>
            <person name="Horton D.L."/>
            <person name="Alikhan N.F."/>
            <person name="Baker D."/>
            <person name="Gharbi K."/>
            <person name="Hall N."/>
            <person name="Watson M."/>
            <person name="Adriaenssens E.M."/>
            <person name="Foster-Nyarko E."/>
            <person name="Jarju S."/>
            <person name="Secka A."/>
            <person name="Antonio M."/>
            <person name="Oren A."/>
            <person name="Chaudhuri R.R."/>
            <person name="La Ragione R."/>
            <person name="Hildebrand F."/>
            <person name="Pallen M.J."/>
        </authorList>
    </citation>
    <scope>NUCLEOTIDE SEQUENCE</scope>
    <source>
        <strain evidence="7">ChiW4-1371</strain>
    </source>
</reference>
<evidence type="ECO:0000256" key="5">
    <source>
        <dbReference type="ARBA" id="ARBA00023004"/>
    </source>
</evidence>
<comment type="caution">
    <text evidence="7">The sequence shown here is derived from an EMBL/GenBank/DDBJ whole genome shotgun (WGS) entry which is preliminary data.</text>
</comment>
<comment type="cofactor">
    <cofactor evidence="6">
        <name>Fe(2+)</name>
        <dbReference type="ChEBI" id="CHEBI:29033"/>
    </cofactor>
    <text evidence="6">Binds 1 Fe(2+) ion.</text>
</comment>
<feature type="binding site" evidence="6">
    <location>
        <position position="92"/>
    </location>
    <ligand>
        <name>Fe cation</name>
        <dbReference type="ChEBI" id="CHEBI:24875"/>
    </ligand>
</feature>
<feature type="binding site" evidence="6">
    <location>
        <position position="134"/>
    </location>
    <ligand>
        <name>Fe cation</name>
        <dbReference type="ChEBI" id="CHEBI:24875"/>
    </ligand>
</feature>
<feature type="binding site" evidence="6">
    <location>
        <position position="138"/>
    </location>
    <ligand>
        <name>Fe cation</name>
        <dbReference type="ChEBI" id="CHEBI:24875"/>
    </ligand>
</feature>
<organism evidence="7 8">
    <name type="scientific">Candidatus Mucispirillum faecigallinarum</name>
    <dbReference type="NCBI Taxonomy" id="2838699"/>
    <lineage>
        <taxon>Bacteria</taxon>
        <taxon>Pseudomonadati</taxon>
        <taxon>Deferribacterota</taxon>
        <taxon>Deferribacteres</taxon>
        <taxon>Deferribacterales</taxon>
        <taxon>Mucispirillaceae</taxon>
        <taxon>Mucispirillum</taxon>
    </lineage>
</organism>
<keyword evidence="2 6" id="KW-0479">Metal-binding</keyword>
<dbReference type="PRINTS" id="PR01576">
    <property type="entry name" value="PDEFORMYLASE"/>
</dbReference>
<dbReference type="InterPro" id="IPR036821">
    <property type="entry name" value="Peptide_deformylase_sf"/>
</dbReference>
<dbReference type="Gene3D" id="3.90.45.10">
    <property type="entry name" value="Peptide deformylase"/>
    <property type="match status" value="1"/>
</dbReference>
<dbReference type="SUPFAM" id="SSF56420">
    <property type="entry name" value="Peptide deformylase"/>
    <property type="match status" value="1"/>
</dbReference>
<evidence type="ECO:0000256" key="4">
    <source>
        <dbReference type="ARBA" id="ARBA00022917"/>
    </source>
</evidence>
<dbReference type="HAMAP" id="MF_00163">
    <property type="entry name" value="Pep_deformylase"/>
    <property type="match status" value="1"/>
</dbReference>
<proteinExistence type="inferred from homology"/>
<reference evidence="7" key="2">
    <citation type="submission" date="2021-04" db="EMBL/GenBank/DDBJ databases">
        <authorList>
            <person name="Gilroy R."/>
        </authorList>
    </citation>
    <scope>NUCLEOTIDE SEQUENCE</scope>
    <source>
        <strain evidence="7">ChiW4-1371</strain>
    </source>
</reference>
<evidence type="ECO:0000313" key="7">
    <source>
        <dbReference type="EMBL" id="HIZ89530.1"/>
    </source>
</evidence>
<dbReference type="FunFam" id="3.90.45.10:FF:000005">
    <property type="entry name" value="Peptide deformylase"/>
    <property type="match status" value="1"/>
</dbReference>
<dbReference type="GO" id="GO:0006412">
    <property type="term" value="P:translation"/>
    <property type="evidence" value="ECO:0007669"/>
    <property type="project" value="UniProtKB-UniRule"/>
</dbReference>
<evidence type="ECO:0000256" key="3">
    <source>
        <dbReference type="ARBA" id="ARBA00022801"/>
    </source>
</evidence>
<dbReference type="PANTHER" id="PTHR10458:SF22">
    <property type="entry name" value="PEPTIDE DEFORMYLASE"/>
    <property type="match status" value="1"/>
</dbReference>
<evidence type="ECO:0000256" key="6">
    <source>
        <dbReference type="HAMAP-Rule" id="MF_00163"/>
    </source>
</evidence>
<name>A0A9D2GVJ4_9BACT</name>
<dbReference type="CDD" id="cd00487">
    <property type="entry name" value="Pep_deformylase"/>
    <property type="match status" value="1"/>
</dbReference>
<dbReference type="EC" id="3.5.1.88" evidence="6"/>
<protein>
    <recommendedName>
        <fullName evidence="6">Peptide deformylase</fullName>
        <shortName evidence="6">PDF</shortName>
        <ecNumber evidence="6">3.5.1.88</ecNumber>
    </recommendedName>
    <alternativeName>
        <fullName evidence="6">Polypeptide deformylase</fullName>
    </alternativeName>
</protein>
<dbReference type="PIRSF" id="PIRSF004749">
    <property type="entry name" value="Pep_def"/>
    <property type="match status" value="1"/>
</dbReference>